<feature type="transmembrane region" description="Helical" evidence="1">
    <location>
        <begin position="7"/>
        <end position="26"/>
    </location>
</feature>
<evidence type="ECO:0000259" key="2">
    <source>
        <dbReference type="Pfam" id="PF13847"/>
    </source>
</evidence>
<gene>
    <name evidence="3" type="ORF">DKZ23_00250</name>
</gene>
<dbReference type="PANTHER" id="PTHR45277">
    <property type="entry name" value="EXPRESSED PROTEIN"/>
    <property type="match status" value="1"/>
</dbReference>
<dbReference type="PANTHER" id="PTHR45277:SF1">
    <property type="entry name" value="EXPRESSED PROTEIN"/>
    <property type="match status" value="1"/>
</dbReference>
<dbReference type="InterPro" id="IPR025714">
    <property type="entry name" value="Methyltranfer_dom"/>
</dbReference>
<dbReference type="RefSeq" id="WP_134906541.1">
    <property type="nucleotide sequence ID" value="NZ_JAJAOX010000001.1"/>
</dbReference>
<dbReference type="Gene3D" id="3.40.50.150">
    <property type="entry name" value="Vaccinia Virus protein VP39"/>
    <property type="match status" value="1"/>
</dbReference>
<keyword evidence="1" id="KW-1133">Transmembrane helix</keyword>
<organism evidence="3 4">
    <name type="scientific">Limosilactobacillus reuteri</name>
    <name type="common">Lactobacillus reuteri</name>
    <dbReference type="NCBI Taxonomy" id="1598"/>
    <lineage>
        <taxon>Bacteria</taxon>
        <taxon>Bacillati</taxon>
        <taxon>Bacillota</taxon>
        <taxon>Bacilli</taxon>
        <taxon>Lactobacillales</taxon>
        <taxon>Lactobacillaceae</taxon>
        <taxon>Limosilactobacillus</taxon>
    </lineage>
</organism>
<comment type="caution">
    <text evidence="3">The sequence shown here is derived from an EMBL/GenBank/DDBJ whole genome shotgun (WGS) entry which is preliminary data.</text>
</comment>
<dbReference type="Proteomes" id="UP000245866">
    <property type="component" value="Unassembled WGS sequence"/>
</dbReference>
<evidence type="ECO:0000256" key="1">
    <source>
        <dbReference type="SAM" id="Phobius"/>
    </source>
</evidence>
<reference evidence="3 4" key="1">
    <citation type="journal article" date="2018" name="Front. Microbiol.">
        <title>Comparative Genomics of the Herbivore Gut Symbiont Lactobacillus reuteri Reveals Genetic Diversity and Lifestyle Adaptation.</title>
        <authorList>
            <person name="Zhao J."/>
        </authorList>
    </citation>
    <scope>NUCLEOTIDE SEQUENCE [LARGE SCALE GENOMIC DNA]</scope>
    <source>
        <strain evidence="3 4">LR12</strain>
    </source>
</reference>
<dbReference type="EMBL" id="QGHS01000001">
    <property type="protein sequence ID" value="PWT49675.1"/>
    <property type="molecule type" value="Genomic_DNA"/>
</dbReference>
<name>A0A317GKK5_LIMRT</name>
<proteinExistence type="predicted"/>
<keyword evidence="1" id="KW-0472">Membrane</keyword>
<dbReference type="GO" id="GO:0008757">
    <property type="term" value="F:S-adenosylmethionine-dependent methyltransferase activity"/>
    <property type="evidence" value="ECO:0007669"/>
    <property type="project" value="InterPro"/>
</dbReference>
<keyword evidence="3" id="KW-0808">Transferase</keyword>
<dbReference type="CDD" id="cd02440">
    <property type="entry name" value="AdoMet_MTases"/>
    <property type="match status" value="1"/>
</dbReference>
<evidence type="ECO:0000313" key="4">
    <source>
        <dbReference type="Proteomes" id="UP000245866"/>
    </source>
</evidence>
<dbReference type="AlphaFoldDB" id="A0A317GKK5"/>
<feature type="transmembrane region" description="Helical" evidence="1">
    <location>
        <begin position="32"/>
        <end position="52"/>
    </location>
</feature>
<dbReference type="GO" id="GO:0032259">
    <property type="term" value="P:methylation"/>
    <property type="evidence" value="ECO:0007669"/>
    <property type="project" value="UniProtKB-KW"/>
</dbReference>
<accession>A0A317GKK5</accession>
<evidence type="ECO:0000313" key="3">
    <source>
        <dbReference type="EMBL" id="PWT49675.1"/>
    </source>
</evidence>
<dbReference type="Pfam" id="PF13847">
    <property type="entry name" value="Methyltransf_31"/>
    <property type="match status" value="1"/>
</dbReference>
<feature type="domain" description="Methyltransferase" evidence="2">
    <location>
        <begin position="70"/>
        <end position="203"/>
    </location>
</feature>
<dbReference type="InterPro" id="IPR029063">
    <property type="entry name" value="SAM-dependent_MTases_sf"/>
</dbReference>
<keyword evidence="1" id="KW-0812">Transmembrane</keyword>
<keyword evidence="3" id="KW-0489">Methyltransferase</keyword>
<sequence length="227" mass="25187">MKKGIDAPIVPIIFIVVGIIGVIPAWQSQNPYNFIFPALMFVLAIVFIHTSLSGKYKIIHQVVKSLDIPDNSKVLDLGTGHGAVLLEVAKKLKQPGEVIGIDIWQSADQSNNSQTATQQNIELAQLNEVAKVQTANMTKLPFSNNEFDDIFASFAIHNVKPKSQRELAISEALRVLKTGGRLVIIDMEHIDEFKRILIQNKCKITMRHAGIDGIWGWIPTSIIIAEK</sequence>
<dbReference type="SUPFAM" id="SSF53335">
    <property type="entry name" value="S-adenosyl-L-methionine-dependent methyltransferases"/>
    <property type="match status" value="1"/>
</dbReference>
<protein>
    <submittedName>
        <fullName evidence="3">SAM-dependent methyltransferase</fullName>
    </submittedName>
</protein>